<name>A0ABW8ZA00_9BURK</name>
<organism evidence="12 13">
    <name type="scientific">Herbaspirillum rhizosphaerae</name>
    <dbReference type="NCBI Taxonomy" id="346179"/>
    <lineage>
        <taxon>Bacteria</taxon>
        <taxon>Pseudomonadati</taxon>
        <taxon>Pseudomonadota</taxon>
        <taxon>Betaproteobacteria</taxon>
        <taxon>Burkholderiales</taxon>
        <taxon>Oxalobacteraceae</taxon>
        <taxon>Herbaspirillum</taxon>
    </lineage>
</organism>
<keyword evidence="7" id="KW-0406">Ion transport</keyword>
<comment type="subcellular location">
    <subcellularLocation>
        <location evidence="1">Cell outer membrane</location>
        <topology evidence="1">Multi-pass membrane protein</topology>
    </subcellularLocation>
</comment>
<proteinExistence type="predicted"/>
<protein>
    <submittedName>
        <fullName evidence="12">Porin</fullName>
    </submittedName>
</protein>
<dbReference type="Proteomes" id="UP001629214">
    <property type="component" value="Unassembled WGS sequence"/>
</dbReference>
<comment type="caution">
    <text evidence="12">The sequence shown here is derived from an EMBL/GenBank/DDBJ whole genome shotgun (WGS) entry which is preliminary data.</text>
</comment>
<keyword evidence="6" id="KW-0732">Signal</keyword>
<evidence type="ECO:0000256" key="8">
    <source>
        <dbReference type="ARBA" id="ARBA00023114"/>
    </source>
</evidence>
<dbReference type="PRINTS" id="PR00184">
    <property type="entry name" value="NEISSPPORIN"/>
</dbReference>
<keyword evidence="13" id="KW-1185">Reference proteome</keyword>
<keyword evidence="10" id="KW-0998">Cell outer membrane</keyword>
<dbReference type="EMBL" id="JAQQFR010000009">
    <property type="protein sequence ID" value="MFL9879786.1"/>
    <property type="molecule type" value="Genomic_DNA"/>
</dbReference>
<evidence type="ECO:0000256" key="9">
    <source>
        <dbReference type="ARBA" id="ARBA00023136"/>
    </source>
</evidence>
<dbReference type="InterPro" id="IPR001702">
    <property type="entry name" value="Porin_Gram-ve"/>
</dbReference>
<evidence type="ECO:0000256" key="2">
    <source>
        <dbReference type="ARBA" id="ARBA00011233"/>
    </source>
</evidence>
<dbReference type="Gene3D" id="2.40.160.10">
    <property type="entry name" value="Porin"/>
    <property type="match status" value="1"/>
</dbReference>
<dbReference type="CDD" id="cd00342">
    <property type="entry name" value="gram_neg_porins"/>
    <property type="match status" value="1"/>
</dbReference>
<evidence type="ECO:0000259" key="11">
    <source>
        <dbReference type="Pfam" id="PF13609"/>
    </source>
</evidence>
<accession>A0ABW8ZA00</accession>
<dbReference type="SUPFAM" id="SSF56935">
    <property type="entry name" value="Porins"/>
    <property type="match status" value="1"/>
</dbReference>
<comment type="subunit">
    <text evidence="2">Homotrimer.</text>
</comment>
<dbReference type="InterPro" id="IPR002299">
    <property type="entry name" value="Porin_Neis"/>
</dbReference>
<evidence type="ECO:0000256" key="7">
    <source>
        <dbReference type="ARBA" id="ARBA00023065"/>
    </source>
</evidence>
<dbReference type="InterPro" id="IPR050298">
    <property type="entry name" value="Gram-neg_bact_OMP"/>
</dbReference>
<evidence type="ECO:0000256" key="4">
    <source>
        <dbReference type="ARBA" id="ARBA00022452"/>
    </source>
</evidence>
<evidence type="ECO:0000256" key="5">
    <source>
        <dbReference type="ARBA" id="ARBA00022692"/>
    </source>
</evidence>
<dbReference type="Pfam" id="PF13609">
    <property type="entry name" value="Porin_4"/>
    <property type="match status" value="1"/>
</dbReference>
<dbReference type="InterPro" id="IPR023614">
    <property type="entry name" value="Porin_dom_sf"/>
</dbReference>
<keyword evidence="8" id="KW-0626">Porin</keyword>
<evidence type="ECO:0000256" key="10">
    <source>
        <dbReference type="ARBA" id="ARBA00023237"/>
    </source>
</evidence>
<dbReference type="PRINTS" id="PR00182">
    <property type="entry name" value="ECOLNEIPORIN"/>
</dbReference>
<evidence type="ECO:0000256" key="6">
    <source>
        <dbReference type="ARBA" id="ARBA00022729"/>
    </source>
</evidence>
<keyword evidence="3" id="KW-0813">Transport</keyword>
<evidence type="ECO:0000256" key="3">
    <source>
        <dbReference type="ARBA" id="ARBA00022448"/>
    </source>
</evidence>
<keyword evidence="4" id="KW-1134">Transmembrane beta strand</keyword>
<feature type="domain" description="Porin" evidence="11">
    <location>
        <begin position="67"/>
        <end position="380"/>
    </location>
</feature>
<sequence>MLLPFQGNNKYIFNLKRKIYTKLIYGKYNRLNKNKKLLIDNNSPPIQGGIRRPSMKIKNTLVACACVLPAVSAPVFAQSSVTIYGVLDASIQTAHTGTGTTTRMDSSAVAPSRIGFQGTEDLGGGMAAVFRLENGFNLDTGGIAGNGALFNRESWVGLRGAWGQIQAGVNYTPLFSTYVNYSLGELNTLGWGNATNNFVFVPTARVSNSIRYVSPNMGGVTVRAVYAFGTEGADPRTLGDTASLGANFKSGAFSVDLDYLQQKYANSTATTAPVNLGKYYLGAASYDFGFIKPALLYQIHRGSPDPATAISSTYANPNNNFYELNATIPNLAGGTLLVSAGQYRRQSSSSGNATSYGVRYDYRLSKRTGLYAGVSQIRNNSNAAFTVNNAGGAGVATTAGKNVSSMIVGIVSTF</sequence>
<evidence type="ECO:0000313" key="13">
    <source>
        <dbReference type="Proteomes" id="UP001629214"/>
    </source>
</evidence>
<evidence type="ECO:0000313" key="12">
    <source>
        <dbReference type="EMBL" id="MFL9879786.1"/>
    </source>
</evidence>
<evidence type="ECO:0000256" key="1">
    <source>
        <dbReference type="ARBA" id="ARBA00004571"/>
    </source>
</evidence>
<keyword evidence="9" id="KW-0472">Membrane</keyword>
<dbReference type="PANTHER" id="PTHR34501:SF9">
    <property type="entry name" value="MAJOR OUTER MEMBRANE PROTEIN P.IA"/>
    <property type="match status" value="1"/>
</dbReference>
<dbReference type="RefSeq" id="WP_408168876.1">
    <property type="nucleotide sequence ID" value="NZ_JAQQFR010000009.1"/>
</dbReference>
<dbReference type="PANTHER" id="PTHR34501">
    <property type="entry name" value="PROTEIN YDDL-RELATED"/>
    <property type="match status" value="1"/>
</dbReference>
<keyword evidence="5" id="KW-0812">Transmembrane</keyword>
<reference evidence="12 13" key="1">
    <citation type="journal article" date="2024" name="Chem. Sci.">
        <title>Discovery of megapolipeptins by genome mining of a Burkholderiales bacteria collection.</title>
        <authorList>
            <person name="Paulo B.S."/>
            <person name="Recchia M.J.J."/>
            <person name="Lee S."/>
            <person name="Fergusson C.H."/>
            <person name="Romanowski S.B."/>
            <person name="Hernandez A."/>
            <person name="Krull N."/>
            <person name="Liu D.Y."/>
            <person name="Cavanagh H."/>
            <person name="Bos A."/>
            <person name="Gray C.A."/>
            <person name="Murphy B.T."/>
            <person name="Linington R.G."/>
            <person name="Eustaquio A.S."/>
        </authorList>
    </citation>
    <scope>NUCLEOTIDE SEQUENCE [LARGE SCALE GENOMIC DNA]</scope>
    <source>
        <strain evidence="12 13">RL21-008-BIB-B</strain>
    </source>
</reference>
<gene>
    <name evidence="12" type="ORF">PQR63_15405</name>
</gene>
<dbReference type="InterPro" id="IPR033900">
    <property type="entry name" value="Gram_neg_porin_domain"/>
</dbReference>